<dbReference type="Proteomes" id="UP000828390">
    <property type="component" value="Unassembled WGS sequence"/>
</dbReference>
<keyword evidence="8" id="KW-0653">Protein transport</keyword>
<evidence type="ECO:0000313" key="17">
    <source>
        <dbReference type="Proteomes" id="UP000828390"/>
    </source>
</evidence>
<evidence type="ECO:0000256" key="4">
    <source>
        <dbReference type="ARBA" id="ARBA00020435"/>
    </source>
</evidence>
<keyword evidence="10" id="KW-0472">Membrane</keyword>
<dbReference type="InterPro" id="IPR027267">
    <property type="entry name" value="AH/BAR_dom_sf"/>
</dbReference>
<evidence type="ECO:0000256" key="9">
    <source>
        <dbReference type="ARBA" id="ARBA00022990"/>
    </source>
</evidence>
<dbReference type="SUPFAM" id="SSF103657">
    <property type="entry name" value="BAR/IMD domain-like"/>
    <property type="match status" value="1"/>
</dbReference>
<dbReference type="CDD" id="cd07623">
    <property type="entry name" value="BAR_SNX1_2"/>
    <property type="match status" value="1"/>
</dbReference>
<gene>
    <name evidence="16" type="ORF">DPMN_100729</name>
</gene>
<keyword evidence="17" id="KW-1185">Reference proteome</keyword>
<keyword evidence="5" id="KW-0813">Transport</keyword>
<feature type="region of interest" description="Disordered" evidence="14">
    <location>
        <begin position="1"/>
        <end position="75"/>
    </location>
</feature>
<feature type="compositionally biased region" description="Acidic residues" evidence="14">
    <location>
        <begin position="58"/>
        <end position="71"/>
    </location>
</feature>
<dbReference type="GO" id="GO:0005829">
    <property type="term" value="C:cytosol"/>
    <property type="evidence" value="ECO:0007669"/>
    <property type="project" value="GOC"/>
</dbReference>
<evidence type="ECO:0000256" key="2">
    <source>
        <dbReference type="ARBA" id="ARBA00004469"/>
    </source>
</evidence>
<comment type="caution">
    <text evidence="16">The sequence shown here is derived from an EMBL/GenBank/DDBJ whole genome shotgun (WGS) entry which is preliminary data.</text>
</comment>
<feature type="compositionally biased region" description="Polar residues" evidence="14">
    <location>
        <begin position="110"/>
        <end position="128"/>
    </location>
</feature>
<evidence type="ECO:0000256" key="11">
    <source>
        <dbReference type="ARBA" id="ARBA00023273"/>
    </source>
</evidence>
<feature type="compositionally biased region" description="Basic and acidic residues" evidence="14">
    <location>
        <begin position="15"/>
        <end position="30"/>
    </location>
</feature>
<dbReference type="PANTHER" id="PTHR10555:SF170">
    <property type="entry name" value="FI18122P1"/>
    <property type="match status" value="1"/>
</dbReference>
<keyword evidence="11" id="KW-0966">Cell projection</keyword>
<comment type="function">
    <text evidence="12">Involved in several stages of intracellular trafficking. Interacts with membranes containing phosphatidylinositol 3-phosphate (PtdIns(3P)) or phosphatidylinositol 3,5-bisphosphate (PtdIns(3,5)P2). Acts in part as component of the retromer membrane-deforming SNX-BAR subcomplex. The SNX-BAR retromer mediates retrograde transport of cargo proteins from endosomes to the trans-Golgi network (TGN) and is involved in endosome-to-plasma membrane transport for cargo protein recycling. The SNX-BAR subcomplex functions to deform the donor membrane into a tubular profile called endosome-to-TGN transport carrier (ETC). Can sense membrane curvature and has in vitro vesicle-to-membrane remodeling activity. Required for retrograde endosome-to-TGN transport of TGN38. Promotes KALRN- and RHOG-dependent but retromer-independent membrane remodeling such as lamellipodium formation; the function is dependent on GEF activity of KALRN.</text>
</comment>
<keyword evidence="6" id="KW-0597">Phosphoprotein</keyword>
<name>A0A9D4LGF3_DREPO</name>
<dbReference type="CDD" id="cd06859">
    <property type="entry name" value="PX_SNX1_2_like"/>
    <property type="match status" value="1"/>
</dbReference>
<feature type="coiled-coil region" evidence="13">
    <location>
        <begin position="306"/>
        <end position="333"/>
    </location>
</feature>
<protein>
    <recommendedName>
        <fullName evidence="4">Sorting nexin-2</fullName>
    </recommendedName>
</protein>
<evidence type="ECO:0000256" key="3">
    <source>
        <dbReference type="ARBA" id="ARBA00010883"/>
    </source>
</evidence>
<feature type="region of interest" description="Disordered" evidence="14">
    <location>
        <begin position="110"/>
        <end position="135"/>
    </location>
</feature>
<dbReference type="SUPFAM" id="SSF64268">
    <property type="entry name" value="PX domain"/>
    <property type="match status" value="1"/>
</dbReference>
<dbReference type="GO" id="GO:0015031">
    <property type="term" value="P:protein transport"/>
    <property type="evidence" value="ECO:0007669"/>
    <property type="project" value="UniProtKB-KW"/>
</dbReference>
<comment type="similarity">
    <text evidence="3">Belongs to the sorting nexin family.</text>
</comment>
<proteinExistence type="inferred from homology"/>
<sequence>KLATLPASNPFEVPDEGKTEEKKSEEKTRIPVDINIDSDKDDEDIFGENTSEVKLDSDNDDPDEEEQEEEEVKIKDHPAVMRHHEDEPVPEIRPISAAEERPKLDVTQTMSTAGGAQAKVTSRTSSKGSNDDKIEEDPYTIDITVVEPHKVGDGMGAYVVYKVITKTTIPAFRKNELIVVRRFSDFLGLYEKLREKHAHYGRIVPPAPEKSLVGMTKVKMSKEESGSADFLERRRAALERYLNRTAAHPQLRMDPDFRDFLERDGELPKATNTSALSGAGVKRLLNKIGDSVEKITFKMDESDEWFEEKTQQIENLETQLRKLHTAMESLVNHRRELSLSTATFAKSAAMLGASEEHTALSRALSHLAETEEKIEQLHKEQSEQDFYIMAELLKDYLALLGAVKEALHERVKAFKNWKDAEATLTKKREVKAKLELAQKTDKISAATQEITDWVQRVEKGQRDFDSISATMRKEIARFDKARVTDFKTSVIQYLQSLMEKQQQMIKHWEHFLPEAKAIA</sequence>
<keyword evidence="7" id="KW-0967">Endosome</keyword>
<dbReference type="GO" id="GO:0031901">
    <property type="term" value="C:early endosome membrane"/>
    <property type="evidence" value="ECO:0007669"/>
    <property type="project" value="UniProtKB-SubCell"/>
</dbReference>
<dbReference type="Gene3D" id="3.30.1520.10">
    <property type="entry name" value="Phox-like domain"/>
    <property type="match status" value="1"/>
</dbReference>
<dbReference type="EMBL" id="JAIWYP010000003">
    <property type="protein sequence ID" value="KAH3858110.1"/>
    <property type="molecule type" value="Genomic_DNA"/>
</dbReference>
<dbReference type="InterPro" id="IPR015404">
    <property type="entry name" value="Vps5_C"/>
</dbReference>
<evidence type="ECO:0000256" key="14">
    <source>
        <dbReference type="SAM" id="MobiDB-lite"/>
    </source>
</evidence>
<accession>A0A9D4LGF3</accession>
<dbReference type="Pfam" id="PF09325">
    <property type="entry name" value="Vps5"/>
    <property type="match status" value="1"/>
</dbReference>
<organism evidence="16 17">
    <name type="scientific">Dreissena polymorpha</name>
    <name type="common">Zebra mussel</name>
    <name type="synonym">Mytilus polymorpha</name>
    <dbReference type="NCBI Taxonomy" id="45954"/>
    <lineage>
        <taxon>Eukaryota</taxon>
        <taxon>Metazoa</taxon>
        <taxon>Spiralia</taxon>
        <taxon>Lophotrochozoa</taxon>
        <taxon>Mollusca</taxon>
        <taxon>Bivalvia</taxon>
        <taxon>Autobranchia</taxon>
        <taxon>Heteroconchia</taxon>
        <taxon>Euheterodonta</taxon>
        <taxon>Imparidentia</taxon>
        <taxon>Neoheterodontei</taxon>
        <taxon>Myida</taxon>
        <taxon>Dreissenoidea</taxon>
        <taxon>Dreissenidae</taxon>
        <taxon>Dreissena</taxon>
    </lineage>
</organism>
<dbReference type="PROSITE" id="PS50195">
    <property type="entry name" value="PX"/>
    <property type="match status" value="1"/>
</dbReference>
<evidence type="ECO:0000256" key="5">
    <source>
        <dbReference type="ARBA" id="ARBA00022448"/>
    </source>
</evidence>
<dbReference type="GO" id="GO:0042995">
    <property type="term" value="C:cell projection"/>
    <property type="evidence" value="ECO:0007669"/>
    <property type="project" value="UniProtKB-SubCell"/>
</dbReference>
<dbReference type="AlphaFoldDB" id="A0A9D4LGF3"/>
<evidence type="ECO:0000256" key="1">
    <source>
        <dbReference type="ARBA" id="ARBA00004316"/>
    </source>
</evidence>
<dbReference type="GO" id="GO:0034498">
    <property type="term" value="P:early endosome to Golgi transport"/>
    <property type="evidence" value="ECO:0007669"/>
    <property type="project" value="TreeGrafter"/>
</dbReference>
<dbReference type="PANTHER" id="PTHR10555">
    <property type="entry name" value="SORTING NEXIN"/>
    <property type="match status" value="1"/>
</dbReference>
<dbReference type="FunFam" id="3.30.1520.10:FF:000016">
    <property type="entry name" value="Sorting nexin 2"/>
    <property type="match status" value="1"/>
</dbReference>
<dbReference type="GO" id="GO:0035091">
    <property type="term" value="F:phosphatidylinositol binding"/>
    <property type="evidence" value="ECO:0007669"/>
    <property type="project" value="InterPro"/>
</dbReference>
<evidence type="ECO:0000256" key="12">
    <source>
        <dbReference type="ARBA" id="ARBA00045620"/>
    </source>
</evidence>
<dbReference type="InterPro" id="IPR001683">
    <property type="entry name" value="PX_dom"/>
</dbReference>
<comment type="subcellular location">
    <subcellularLocation>
        <location evidence="1">Cell projection</location>
    </subcellularLocation>
    <subcellularLocation>
        <location evidence="2">Early endosome membrane</location>
        <topology evidence="2">Peripheral membrane protein</topology>
        <orientation evidence="2">Cytoplasmic side</orientation>
    </subcellularLocation>
</comment>
<evidence type="ECO:0000256" key="7">
    <source>
        <dbReference type="ARBA" id="ARBA00022753"/>
    </source>
</evidence>
<dbReference type="Pfam" id="PF00787">
    <property type="entry name" value="PX"/>
    <property type="match status" value="1"/>
</dbReference>
<keyword evidence="9" id="KW-0007">Acetylation</keyword>
<evidence type="ECO:0000256" key="8">
    <source>
        <dbReference type="ARBA" id="ARBA00022927"/>
    </source>
</evidence>
<keyword evidence="13" id="KW-0175">Coiled coil</keyword>
<feature type="domain" description="PX" evidence="15">
    <location>
        <begin position="139"/>
        <end position="268"/>
    </location>
</feature>
<dbReference type="Gene3D" id="1.20.1270.60">
    <property type="entry name" value="Arfaptin homology (AH) domain/BAR domain"/>
    <property type="match status" value="1"/>
</dbReference>
<evidence type="ECO:0000259" key="15">
    <source>
        <dbReference type="PROSITE" id="PS50195"/>
    </source>
</evidence>
<dbReference type="SMART" id="SM00312">
    <property type="entry name" value="PX"/>
    <property type="match status" value="1"/>
</dbReference>
<reference evidence="16" key="1">
    <citation type="journal article" date="2019" name="bioRxiv">
        <title>The Genome of the Zebra Mussel, Dreissena polymorpha: A Resource for Invasive Species Research.</title>
        <authorList>
            <person name="McCartney M.A."/>
            <person name="Auch B."/>
            <person name="Kono T."/>
            <person name="Mallez S."/>
            <person name="Zhang Y."/>
            <person name="Obille A."/>
            <person name="Becker A."/>
            <person name="Abrahante J.E."/>
            <person name="Garbe J."/>
            <person name="Badalamenti J.P."/>
            <person name="Herman A."/>
            <person name="Mangelson H."/>
            <person name="Liachko I."/>
            <person name="Sullivan S."/>
            <person name="Sone E.D."/>
            <person name="Koren S."/>
            <person name="Silverstein K.A.T."/>
            <person name="Beckman K.B."/>
            <person name="Gohl D.M."/>
        </authorList>
    </citation>
    <scope>NUCLEOTIDE SEQUENCE</scope>
    <source>
        <strain evidence="16">Duluth1</strain>
        <tissue evidence="16">Whole animal</tissue>
    </source>
</reference>
<reference evidence="16" key="2">
    <citation type="submission" date="2020-11" db="EMBL/GenBank/DDBJ databases">
        <authorList>
            <person name="McCartney M.A."/>
            <person name="Auch B."/>
            <person name="Kono T."/>
            <person name="Mallez S."/>
            <person name="Becker A."/>
            <person name="Gohl D.M."/>
            <person name="Silverstein K.A.T."/>
            <person name="Koren S."/>
            <person name="Bechman K.B."/>
            <person name="Herman A."/>
            <person name="Abrahante J.E."/>
            <person name="Garbe J."/>
        </authorList>
    </citation>
    <scope>NUCLEOTIDE SEQUENCE</scope>
    <source>
        <strain evidence="16">Duluth1</strain>
        <tissue evidence="16">Whole animal</tissue>
    </source>
</reference>
<evidence type="ECO:0000313" key="16">
    <source>
        <dbReference type="EMBL" id="KAH3858110.1"/>
    </source>
</evidence>
<feature type="non-terminal residue" evidence="16">
    <location>
        <position position="1"/>
    </location>
</feature>
<dbReference type="FunFam" id="1.20.1270.60:FF:000012">
    <property type="entry name" value="Sorting nexin 2"/>
    <property type="match status" value="1"/>
</dbReference>
<evidence type="ECO:0000256" key="13">
    <source>
        <dbReference type="SAM" id="Coils"/>
    </source>
</evidence>
<evidence type="ECO:0000256" key="10">
    <source>
        <dbReference type="ARBA" id="ARBA00023136"/>
    </source>
</evidence>
<evidence type="ECO:0000256" key="6">
    <source>
        <dbReference type="ARBA" id="ARBA00022553"/>
    </source>
</evidence>
<dbReference type="InterPro" id="IPR036871">
    <property type="entry name" value="PX_dom_sf"/>
</dbReference>